<keyword evidence="1" id="KW-0645">Protease</keyword>
<dbReference type="RefSeq" id="WP_276510923.1">
    <property type="nucleotide sequence ID" value="NZ_BAABAG010000002.1"/>
</dbReference>
<gene>
    <name evidence="1" type="ORF">HDA33_000277</name>
</gene>
<dbReference type="EMBL" id="JACHMW010000001">
    <property type="protein sequence ID" value="MBB5847713.1"/>
    <property type="molecule type" value="Genomic_DNA"/>
</dbReference>
<evidence type="ECO:0000313" key="2">
    <source>
        <dbReference type="Proteomes" id="UP000567246"/>
    </source>
</evidence>
<dbReference type="Proteomes" id="UP000567246">
    <property type="component" value="Unassembled WGS sequence"/>
</dbReference>
<evidence type="ECO:0000313" key="1">
    <source>
        <dbReference type="EMBL" id="MBB5847713.1"/>
    </source>
</evidence>
<protein>
    <submittedName>
        <fullName evidence="1">Metal-dependent amidase/aminoacylase/carboxypeptidase family protein</fullName>
    </submittedName>
</protein>
<sequence>MGAGGAHASTPDDAVDVVTAASSLIQQFLLIPSRRVAGLDP</sequence>
<keyword evidence="1" id="KW-0121">Carboxypeptidase</keyword>
<name>A0A7W9JGX7_9MICC</name>
<accession>A0A7W9JGX7</accession>
<organism evidence="1 2">
    <name type="scientific">Micrococcus endophyticus</name>
    <dbReference type="NCBI Taxonomy" id="455343"/>
    <lineage>
        <taxon>Bacteria</taxon>
        <taxon>Bacillati</taxon>
        <taxon>Actinomycetota</taxon>
        <taxon>Actinomycetes</taxon>
        <taxon>Micrococcales</taxon>
        <taxon>Micrococcaceae</taxon>
        <taxon>Micrococcus</taxon>
    </lineage>
</organism>
<dbReference type="GO" id="GO:0004180">
    <property type="term" value="F:carboxypeptidase activity"/>
    <property type="evidence" value="ECO:0007669"/>
    <property type="project" value="UniProtKB-KW"/>
</dbReference>
<keyword evidence="2" id="KW-1185">Reference proteome</keyword>
<comment type="caution">
    <text evidence="1">The sequence shown here is derived from an EMBL/GenBank/DDBJ whole genome shotgun (WGS) entry which is preliminary data.</text>
</comment>
<keyword evidence="1" id="KW-0378">Hydrolase</keyword>
<reference evidence="1 2" key="1">
    <citation type="submission" date="2020-08" db="EMBL/GenBank/DDBJ databases">
        <title>Sequencing the genomes of 1000 actinobacteria strains.</title>
        <authorList>
            <person name="Klenk H.-P."/>
        </authorList>
    </citation>
    <scope>NUCLEOTIDE SEQUENCE [LARGE SCALE GENOMIC DNA]</scope>
    <source>
        <strain evidence="1 2">DSM 17945</strain>
    </source>
</reference>
<proteinExistence type="predicted"/>
<dbReference type="AlphaFoldDB" id="A0A7W9JGX7"/>